<dbReference type="GO" id="GO:0005525">
    <property type="term" value="F:GTP binding"/>
    <property type="evidence" value="ECO:0007669"/>
    <property type="project" value="InterPro"/>
</dbReference>
<dbReference type="InterPro" id="IPR027417">
    <property type="entry name" value="P-loop_NTPase"/>
</dbReference>
<evidence type="ECO:0000259" key="3">
    <source>
        <dbReference type="PROSITE" id="PS50936"/>
    </source>
</evidence>
<evidence type="ECO:0000256" key="2">
    <source>
        <dbReference type="SAM" id="MobiDB-lite"/>
    </source>
</evidence>
<evidence type="ECO:0000313" key="5">
    <source>
        <dbReference type="Proteomes" id="UP000319825"/>
    </source>
</evidence>
<dbReference type="InterPro" id="IPR010914">
    <property type="entry name" value="RsgA_GTPase_dom"/>
</dbReference>
<comment type="caution">
    <text evidence="4">The sequence shown here is derived from an EMBL/GenBank/DDBJ whole genome shotgun (WGS) entry which is preliminary data.</text>
</comment>
<dbReference type="AlphaFoldDB" id="A0A562I3D1"/>
<dbReference type="GO" id="GO:0042254">
    <property type="term" value="P:ribosome biogenesis"/>
    <property type="evidence" value="ECO:0007669"/>
    <property type="project" value="UniProtKB-KW"/>
</dbReference>
<proteinExistence type="predicted"/>
<keyword evidence="1" id="KW-0690">Ribosome biogenesis</keyword>
<reference evidence="4 5" key="1">
    <citation type="submission" date="2019-07" db="EMBL/GenBank/DDBJ databases">
        <title>R&amp;d 2014.</title>
        <authorList>
            <person name="Klenk H.-P."/>
        </authorList>
    </citation>
    <scope>NUCLEOTIDE SEQUENCE [LARGE SCALE GENOMIC DNA]</scope>
    <source>
        <strain evidence="4 5">DSM 43868</strain>
    </source>
</reference>
<dbReference type="PANTHER" id="PTHR32120:SF10">
    <property type="entry name" value="SMALL RIBOSOMAL SUBUNIT BIOGENESIS GTPASE RSGA"/>
    <property type="match status" value="1"/>
</dbReference>
<feature type="region of interest" description="Disordered" evidence="2">
    <location>
        <begin position="259"/>
        <end position="370"/>
    </location>
</feature>
<feature type="domain" description="EngC GTPase" evidence="3">
    <location>
        <begin position="110"/>
        <end position="256"/>
    </location>
</feature>
<dbReference type="Proteomes" id="UP000319825">
    <property type="component" value="Unassembled WGS sequence"/>
</dbReference>
<dbReference type="PROSITE" id="PS50936">
    <property type="entry name" value="ENGC_GTPASE"/>
    <property type="match status" value="1"/>
</dbReference>
<evidence type="ECO:0000313" key="4">
    <source>
        <dbReference type="EMBL" id="TWH65561.1"/>
    </source>
</evidence>
<dbReference type="SUPFAM" id="SSF52540">
    <property type="entry name" value="P-loop containing nucleoside triphosphate hydrolases"/>
    <property type="match status" value="1"/>
</dbReference>
<dbReference type="EMBL" id="VLKE01000001">
    <property type="protein sequence ID" value="TWH65561.1"/>
    <property type="molecule type" value="Genomic_DNA"/>
</dbReference>
<keyword evidence="5" id="KW-1185">Reference proteome</keyword>
<protein>
    <submittedName>
        <fullName evidence="4">Ribosome small subunit-dependent GTPase A</fullName>
    </submittedName>
</protein>
<feature type="region of interest" description="Disordered" evidence="2">
    <location>
        <begin position="400"/>
        <end position="443"/>
    </location>
</feature>
<dbReference type="Gene3D" id="3.40.50.300">
    <property type="entry name" value="P-loop containing nucleotide triphosphate hydrolases"/>
    <property type="match status" value="1"/>
</dbReference>
<evidence type="ECO:0000256" key="1">
    <source>
        <dbReference type="ARBA" id="ARBA00022517"/>
    </source>
</evidence>
<organism evidence="4 5">
    <name type="scientific">Micromonospora olivasterospora</name>
    <dbReference type="NCBI Taxonomy" id="1880"/>
    <lineage>
        <taxon>Bacteria</taxon>
        <taxon>Bacillati</taxon>
        <taxon>Actinomycetota</taxon>
        <taxon>Actinomycetes</taxon>
        <taxon>Micromonosporales</taxon>
        <taxon>Micromonosporaceae</taxon>
        <taxon>Micromonospora</taxon>
    </lineage>
</organism>
<dbReference type="InterPro" id="IPR004881">
    <property type="entry name" value="Ribosome_biogen_GTPase_RsgA"/>
</dbReference>
<feature type="compositionally biased region" description="Low complexity" evidence="2">
    <location>
        <begin position="295"/>
        <end position="327"/>
    </location>
</feature>
<gene>
    <name evidence="4" type="ORF">JD77_00498</name>
</gene>
<dbReference type="Pfam" id="PF03193">
    <property type="entry name" value="RsgA_GTPase"/>
    <property type="match status" value="1"/>
</dbReference>
<name>A0A562I3D1_MICOL</name>
<dbReference type="PANTHER" id="PTHR32120">
    <property type="entry name" value="SMALL RIBOSOMAL SUBUNIT BIOGENESIS GTPASE RSGA"/>
    <property type="match status" value="1"/>
</dbReference>
<accession>A0A562I3D1</accession>
<sequence length="443" mass="45951">MTIDLTDLGWDAERAVHVRRRTDQRPGRVARVDRGVCTVLDADGPVRATLGAAVLAAAARDLTRLPCAGDWVLLRTWPDGPVTVEAVLPRRTALVRRTAGKDASGQVLAANLDAAAVVEPVHPEPDVARIERLLSLAHESGATPLVVLTKADLAADPAAIARQLAGVAPGVPVLPVSAERGVGLDPLREWVAPGRTLGLLGPSGAGKSSLVNALAGAVVMPTQAIRRVDGKGRHTTTWRALVPVPGGARCWTPRGYGRSACSTARPGWTGPSPTSPSWPPAAGTPTARTRRSRAARSSTPWPRASSASAGTTTGASCSARWRTRPGAGRPGRPRNAGAAGAAGGAAPPAPDAKIERRRRPAPPRVAGASSKIWTTSRRLWPWCVGRPQFPGNCADLDRVARRTRSPDDAGEASGRRRRAHLVGPPSVTGAGAARVGLGPARPG</sequence>
<dbReference type="GO" id="GO:0003924">
    <property type="term" value="F:GTPase activity"/>
    <property type="evidence" value="ECO:0007669"/>
    <property type="project" value="InterPro"/>
</dbReference>